<evidence type="ECO:0000313" key="2">
    <source>
        <dbReference type="EMBL" id="RXK80738.1"/>
    </source>
</evidence>
<evidence type="ECO:0000313" key="3">
    <source>
        <dbReference type="Proteomes" id="UP000290545"/>
    </source>
</evidence>
<comment type="caution">
    <text evidence="2">The sequence shown here is derived from an EMBL/GenBank/DDBJ whole genome shotgun (WGS) entry which is preliminary data.</text>
</comment>
<evidence type="ECO:0000256" key="1">
    <source>
        <dbReference type="SAM" id="Phobius"/>
    </source>
</evidence>
<keyword evidence="1" id="KW-0812">Transmembrane</keyword>
<feature type="transmembrane region" description="Helical" evidence="1">
    <location>
        <begin position="117"/>
        <end position="135"/>
    </location>
</feature>
<keyword evidence="1" id="KW-1133">Transmembrane helix</keyword>
<dbReference type="Proteomes" id="UP000290545">
    <property type="component" value="Unassembled WGS sequence"/>
</dbReference>
<keyword evidence="3" id="KW-1185">Reference proteome</keyword>
<feature type="transmembrane region" description="Helical" evidence="1">
    <location>
        <begin position="147"/>
        <end position="163"/>
    </location>
</feature>
<protein>
    <submittedName>
        <fullName evidence="2">Uncharacterized protein</fullName>
    </submittedName>
</protein>
<gene>
    <name evidence="2" type="ORF">ESB13_21470</name>
</gene>
<sequence length="164" mass="18904">MSISFNTTVALRIGYIVFAILAYLIPCQLFPVSYQVADIENEKVAFKGDEEIGTWDEYYTMVYTDSDESFRIPNRYLKEEFNIGDTFVVARNLVLKPALVNKRHSTYVYPVANHDKIEAFVLFFTAPALLTLAIWRRKHYARDSSAILILCTILVIIVLAYYII</sequence>
<keyword evidence="1" id="KW-0472">Membrane</keyword>
<reference evidence="2 3" key="1">
    <citation type="submission" date="2019-01" db="EMBL/GenBank/DDBJ databases">
        <title>Filimonas sp. strain TTM-71.</title>
        <authorList>
            <person name="Chen W.-M."/>
        </authorList>
    </citation>
    <scope>NUCLEOTIDE SEQUENCE [LARGE SCALE GENOMIC DNA]</scope>
    <source>
        <strain evidence="2 3">TTM-71</strain>
    </source>
</reference>
<dbReference type="AlphaFoldDB" id="A0A4Q1CZA9"/>
<name>A0A4Q1CZA9_9BACT</name>
<organism evidence="2 3">
    <name type="scientific">Filimonas effusa</name>
    <dbReference type="NCBI Taxonomy" id="2508721"/>
    <lineage>
        <taxon>Bacteria</taxon>
        <taxon>Pseudomonadati</taxon>
        <taxon>Bacteroidota</taxon>
        <taxon>Chitinophagia</taxon>
        <taxon>Chitinophagales</taxon>
        <taxon>Chitinophagaceae</taxon>
        <taxon>Filimonas</taxon>
    </lineage>
</organism>
<proteinExistence type="predicted"/>
<dbReference type="EMBL" id="SDHZ01000005">
    <property type="protein sequence ID" value="RXK80738.1"/>
    <property type="molecule type" value="Genomic_DNA"/>
</dbReference>
<accession>A0A4Q1CZA9</accession>
<feature type="transmembrane region" description="Helical" evidence="1">
    <location>
        <begin position="12"/>
        <end position="34"/>
    </location>
</feature>
<dbReference type="RefSeq" id="WP_129005765.1">
    <property type="nucleotide sequence ID" value="NZ_SDHZ01000005.1"/>
</dbReference>